<dbReference type="Proteomes" id="UP000270924">
    <property type="component" value="Unassembled WGS sequence"/>
</dbReference>
<feature type="region of interest" description="Disordered" evidence="1">
    <location>
        <begin position="380"/>
        <end position="400"/>
    </location>
</feature>
<evidence type="ECO:0000313" key="3">
    <source>
        <dbReference type="Proteomes" id="UP000270924"/>
    </source>
</evidence>
<accession>A0A3P7E3D8</accession>
<evidence type="ECO:0008006" key="4">
    <source>
        <dbReference type="Google" id="ProtNLM"/>
    </source>
</evidence>
<dbReference type="OrthoDB" id="5809081at2759"/>
<feature type="compositionally biased region" description="Basic and acidic residues" evidence="1">
    <location>
        <begin position="387"/>
        <end position="400"/>
    </location>
</feature>
<evidence type="ECO:0000313" key="2">
    <source>
        <dbReference type="EMBL" id="VDM11227.1"/>
    </source>
</evidence>
<keyword evidence="3" id="KW-1185">Reference proteome</keyword>
<reference evidence="2 3" key="1">
    <citation type="submission" date="2018-11" db="EMBL/GenBank/DDBJ databases">
        <authorList>
            <consortium name="Pathogen Informatics"/>
        </authorList>
    </citation>
    <scope>NUCLEOTIDE SEQUENCE [LARGE SCALE GENOMIC DNA]</scope>
</reference>
<dbReference type="InParanoid" id="A0A3P7E3D8"/>
<dbReference type="Gene3D" id="3.40.1280.30">
    <property type="match status" value="1"/>
</dbReference>
<sequence>MIIPRVHFNSNKLTTEPFPHRHIHHLSGTESTRVIVIMTHHGTLLHLTYPLHATSNHVKWVTSTTIVVTGIGEFIKHNCYFAFEDLMVKFSSITSSYGLFGWRIQSLSLATRLSFRVKNRQYCTKSEIVVTIPRALRPSPRLIAKSENNNIFLRLLLELELLYGAAKTRLPTYFTDSDWMKYVQMTSIVERCCYLHQLYESRKEIEGKHEMKVCLLKKMVDCCKGFGICIEKWKLLIMETFLYYFERINFSILIIKAIPFSALRYLLEQTSRLTLESTHKFIPKIGVGFAYEVFGCRLLAAWRCRDSFPPLLVDCRYLADLNHSIQRILVKQMKDLVLDNTLQRNPFPIIFVNYHTTINIAEEVVNSWLRKRCLPKYRPSTANGSEGRTEILSDQKSNERTNDSISAPFVPVVTSATVRECLGCTNPEKIAYINPRAAEYLPLPLSKYKAFVLCATPDNRLMNSAFQAAKIEQLNSYKLPTTKFLNLGQTAVTMPLRITTNIIRDVYANDCNWRVAFEKHIPYFSILANDIYRNHDNDKDTLQVIGQWLSDAERRGKRGRKFFHAYSREERREAQAVLADQNLSKELS</sequence>
<dbReference type="OMA" id="YKAFVLC"/>
<dbReference type="AlphaFoldDB" id="A0A3P7E3D8"/>
<gene>
    <name evidence="2" type="ORF">WBA_LOCUS4613</name>
</gene>
<name>A0A3P7E3D8_WUCBA</name>
<evidence type="ECO:0000256" key="1">
    <source>
        <dbReference type="SAM" id="MobiDB-lite"/>
    </source>
</evidence>
<proteinExistence type="predicted"/>
<organism evidence="2 3">
    <name type="scientific">Wuchereria bancrofti</name>
    <dbReference type="NCBI Taxonomy" id="6293"/>
    <lineage>
        <taxon>Eukaryota</taxon>
        <taxon>Metazoa</taxon>
        <taxon>Ecdysozoa</taxon>
        <taxon>Nematoda</taxon>
        <taxon>Chromadorea</taxon>
        <taxon>Rhabditida</taxon>
        <taxon>Spirurina</taxon>
        <taxon>Spiruromorpha</taxon>
        <taxon>Filarioidea</taxon>
        <taxon>Onchocercidae</taxon>
        <taxon>Wuchereria</taxon>
    </lineage>
</organism>
<dbReference type="EMBL" id="UYWW01001971">
    <property type="protein sequence ID" value="VDM11227.1"/>
    <property type="molecule type" value="Genomic_DNA"/>
</dbReference>
<protein>
    <recommendedName>
        <fullName evidence="4">SAM-dependent MTase TRM10-type domain-containing protein</fullName>
    </recommendedName>
</protein>
<dbReference type="InterPro" id="IPR038459">
    <property type="entry name" value="MT_TRM10-typ_sf"/>
</dbReference>